<dbReference type="GO" id="GO:0015969">
    <property type="term" value="P:guanosine tetraphosphate metabolic process"/>
    <property type="evidence" value="ECO:0007669"/>
    <property type="project" value="InterPro"/>
</dbReference>
<reference evidence="2 3" key="1">
    <citation type="journal article" date="2016" name="Environ. Microbiol.">
        <title>Genomic resolution of a cold subsurface aquifer community provides metabolic insights for novel microbes adapted to high CO concentrations.</title>
        <authorList>
            <person name="Probst A.J."/>
            <person name="Castelle C.J."/>
            <person name="Singh A."/>
            <person name="Brown C.T."/>
            <person name="Anantharaman K."/>
            <person name="Sharon I."/>
            <person name="Hug L.A."/>
            <person name="Burstein D."/>
            <person name="Emerson J.B."/>
            <person name="Thomas B.C."/>
            <person name="Banfield J.F."/>
        </authorList>
    </citation>
    <scope>NUCLEOTIDE SEQUENCE [LARGE SCALE GENOMIC DNA]</scope>
    <source>
        <strain evidence="2">CG1_02_38_13</strain>
    </source>
</reference>
<comment type="caution">
    <text evidence="2">The sequence shown here is derived from an EMBL/GenBank/DDBJ whole genome shotgun (WGS) entry which is preliminary data.</text>
</comment>
<organism evidence="2 3">
    <name type="scientific">Candidatus Kuenenbacteria bacterium CG1_02_38_13</name>
    <dbReference type="NCBI Taxonomy" id="1805235"/>
    <lineage>
        <taxon>Bacteria</taxon>
        <taxon>Candidatus Kueneniibacteriota</taxon>
    </lineage>
</organism>
<dbReference type="Pfam" id="PF04607">
    <property type="entry name" value="RelA_SpoT"/>
    <property type="match status" value="1"/>
</dbReference>
<sequence length="981" mass="116683">MLIWQKNELKIMAKLKKSKTDEYLKEYKPLKELYRDFSYTIRFILENLLRKNNFKYQAITYREKSEKSLKDKLETVRKIKAVKDIDDLAGCRIIFYLDNDVQRIIQYLQNEFVVVKQNLKYSDDSYNALHLIVKLNKDRLKLIEYEMFSGLKCEIQLTTVLYHSWSELAHDVIYKPEKSLSEFDQRAFDSIRGRFSDVMKNHIKQAQYSFDFIFKEIEKIKQGKQVFDVVFLKSIVDSKVNNEIYENLKILLKYIEEFGDKTPKELKIIEIVNNTLEKSKQLKKEPIKTAFGDLPGHDYADIAEICLDILERLRFAYPKEVFETLSRLSIDENDKIKKKSLDVASKMAKYTFWPKEKKIYYHPQLFILDEIEKLDDKNLLIYLSLLVKVSEELLLPSFEGTSWSDHKTFTIHQGPLPVGDTVKKIRERTINILEKLYSLAETISEKQQILQAFEQATHTPHTGDYTSELEKMILENTNTLISYYSSIVQKADNEILKIIEEQMHWFAKRFQKGLKNLKQLRLLIEENAEYGMYKVFVGWDYRFSDELDYHEAEKERKQKIDEYIKQITDKKFLQWRKKILSIIKNYEQIEDRGQFQYFNIFLNELGKQKPEIALKLILKNEKELEPFLIHLIAGIWESKQKEQAKKILENWISNGKHLFTCAVLFEYVKEIDEPLLNKIYSKARKQNDVSALTKVICSIVANFEQSKIGKDLFVDSIKELTKHKNYWWVNHVWFKGNSILGALNKNDWKTVLESLLIAPNIDYHLEEILSAVAQNSPKELIGFFHERMKIQAKKKREERYDAIPFDLHKLNEPLSQNVEVVIKEILKWFKKEDWLSYWEGGHLLQAIFPAFHQELEKQLIELLRSKNKNKAKIVLYVLRSYKGETFLHNVCKEFIKQYPKSKKCKQEMFTILSQMGVVSGEYGFVEGYERKKKEIQGWKQDKSKVIQSFARQYENYLSKRIDYEKKRADEDIEIRKREFEG</sequence>
<protein>
    <recommendedName>
        <fullName evidence="1">RelA/SpoT domain-containing protein</fullName>
    </recommendedName>
</protein>
<name>A0A1J4TYR7_9BACT</name>
<gene>
    <name evidence="2" type="ORF">AUJ29_01855</name>
</gene>
<dbReference type="SUPFAM" id="SSF81301">
    <property type="entry name" value="Nucleotidyltransferase"/>
    <property type="match status" value="1"/>
</dbReference>
<evidence type="ECO:0000259" key="1">
    <source>
        <dbReference type="SMART" id="SM00954"/>
    </source>
</evidence>
<dbReference type="PANTHER" id="PTHR41773:SF1">
    <property type="entry name" value="RELA_SPOT DOMAIN-CONTAINING PROTEIN"/>
    <property type="match status" value="1"/>
</dbReference>
<dbReference type="InterPro" id="IPR007685">
    <property type="entry name" value="RelA_SpoT"/>
</dbReference>
<accession>A0A1J4TYR7</accession>
<evidence type="ECO:0000313" key="2">
    <source>
        <dbReference type="EMBL" id="OIO17210.1"/>
    </source>
</evidence>
<dbReference type="SMART" id="SM00954">
    <property type="entry name" value="RelA_SpoT"/>
    <property type="match status" value="1"/>
</dbReference>
<proteinExistence type="predicted"/>
<dbReference type="PANTHER" id="PTHR41773">
    <property type="entry name" value="GTP PYROPHOSPHATASE-RELATED"/>
    <property type="match status" value="1"/>
</dbReference>
<dbReference type="AlphaFoldDB" id="A0A1J4TYR7"/>
<dbReference type="InterPro" id="IPR043519">
    <property type="entry name" value="NT_sf"/>
</dbReference>
<evidence type="ECO:0000313" key="3">
    <source>
        <dbReference type="Proteomes" id="UP000182465"/>
    </source>
</evidence>
<dbReference type="CDD" id="cd05399">
    <property type="entry name" value="NT_Rel-Spo_like"/>
    <property type="match status" value="1"/>
</dbReference>
<dbReference type="Proteomes" id="UP000182465">
    <property type="component" value="Unassembled WGS sequence"/>
</dbReference>
<dbReference type="EMBL" id="MNVB01000038">
    <property type="protein sequence ID" value="OIO17210.1"/>
    <property type="molecule type" value="Genomic_DNA"/>
</dbReference>
<feature type="domain" description="RelA/SpoT" evidence="1">
    <location>
        <begin position="61"/>
        <end position="180"/>
    </location>
</feature>
<dbReference type="Gene3D" id="3.30.460.10">
    <property type="entry name" value="Beta Polymerase, domain 2"/>
    <property type="match status" value="1"/>
</dbReference>